<accession>A0A067JMV7</accession>
<feature type="domain" description="Protein kinase" evidence="1">
    <location>
        <begin position="65"/>
        <end position="339"/>
    </location>
</feature>
<protein>
    <recommendedName>
        <fullName evidence="1">Protein kinase domain-containing protein</fullName>
    </recommendedName>
</protein>
<dbReference type="AlphaFoldDB" id="A0A067JMV7"/>
<dbReference type="PANTHER" id="PTHR48007">
    <property type="entry name" value="LEUCINE-RICH REPEAT RECEPTOR-LIKE PROTEIN KINASE PXC1"/>
    <property type="match status" value="1"/>
</dbReference>
<proteinExistence type="predicted"/>
<dbReference type="OrthoDB" id="1890790at2759"/>
<evidence type="ECO:0000259" key="1">
    <source>
        <dbReference type="PROSITE" id="PS50011"/>
    </source>
</evidence>
<dbReference type="InterPro" id="IPR000719">
    <property type="entry name" value="Prot_kinase_dom"/>
</dbReference>
<dbReference type="InterPro" id="IPR011009">
    <property type="entry name" value="Kinase-like_dom_sf"/>
</dbReference>
<evidence type="ECO:0000313" key="3">
    <source>
        <dbReference type="Proteomes" id="UP000027138"/>
    </source>
</evidence>
<reference evidence="2 3" key="1">
    <citation type="journal article" date="2014" name="PLoS ONE">
        <title>Global Analysis of Gene Expression Profiles in Physic Nut (Jatropha curcas L.) Seedlings Exposed to Salt Stress.</title>
        <authorList>
            <person name="Zhang L."/>
            <person name="Zhang C."/>
            <person name="Wu P."/>
            <person name="Chen Y."/>
            <person name="Li M."/>
            <person name="Jiang H."/>
            <person name="Wu G."/>
        </authorList>
    </citation>
    <scope>NUCLEOTIDE SEQUENCE [LARGE SCALE GENOMIC DNA]</scope>
    <source>
        <strain evidence="3">cv. GZQX0401</strain>
        <tissue evidence="2">Young leaves</tissue>
    </source>
</reference>
<dbReference type="PROSITE" id="PS50011">
    <property type="entry name" value="PROTEIN_KINASE_DOM"/>
    <property type="match status" value="1"/>
</dbReference>
<sequence>MLSRAFTVKPRWSPSRRDGDGISCKLGSILEYSEDCLVVGFEDDLPLVFCGNNNESQLTLREVLRASVSVMGESRLGMTQKAVLLEGKIYAVKRFRKVRVGRREFGKRVERLSQVSQKCAYLVPVTAFLYSKRIKFVLCDYYPMGSLADLLSGGRELGHTALDWKQRLTIAIDIARAIAFIHTRHPPYEKNMQMNVHGNVKASNVMIKNNLTACLSDYGFAHLVESDEVSDTWQQKPPPQKQQESPYCNKCCQKSDIYNFGIILLDMLGGSTASGVVHCILDNKEEIRKGAIEYFEFVVEGKERQKAMKVLDIALACANKSPEDRPSIEHVSKVLEMLL</sequence>
<dbReference type="Gene3D" id="1.10.510.10">
    <property type="entry name" value="Transferase(Phosphotransferase) domain 1"/>
    <property type="match status" value="1"/>
</dbReference>
<dbReference type="EMBL" id="KK914993">
    <property type="protein sequence ID" value="KDP25311.1"/>
    <property type="molecule type" value="Genomic_DNA"/>
</dbReference>
<dbReference type="Proteomes" id="UP000027138">
    <property type="component" value="Unassembled WGS sequence"/>
</dbReference>
<dbReference type="InterPro" id="IPR046959">
    <property type="entry name" value="PRK1-6/SRF4-like"/>
</dbReference>
<dbReference type="SUPFAM" id="SSF56112">
    <property type="entry name" value="Protein kinase-like (PK-like)"/>
    <property type="match status" value="1"/>
</dbReference>
<keyword evidence="3" id="KW-1185">Reference proteome</keyword>
<dbReference type="InterPro" id="IPR001245">
    <property type="entry name" value="Ser-Thr/Tyr_kinase_cat_dom"/>
</dbReference>
<dbReference type="Pfam" id="PF07714">
    <property type="entry name" value="PK_Tyr_Ser-Thr"/>
    <property type="match status" value="1"/>
</dbReference>
<gene>
    <name evidence="2" type="ORF">JCGZ_20467</name>
</gene>
<dbReference type="PANTHER" id="PTHR48007:SF55">
    <property type="entry name" value="PROTEIN KINASE DOMAIN-CONTAINING PROTEIN"/>
    <property type="match status" value="1"/>
</dbReference>
<name>A0A067JMV7_JATCU</name>
<evidence type="ECO:0000313" key="2">
    <source>
        <dbReference type="EMBL" id="KDP25311.1"/>
    </source>
</evidence>
<organism evidence="2 3">
    <name type="scientific">Jatropha curcas</name>
    <name type="common">Barbados nut</name>
    <dbReference type="NCBI Taxonomy" id="180498"/>
    <lineage>
        <taxon>Eukaryota</taxon>
        <taxon>Viridiplantae</taxon>
        <taxon>Streptophyta</taxon>
        <taxon>Embryophyta</taxon>
        <taxon>Tracheophyta</taxon>
        <taxon>Spermatophyta</taxon>
        <taxon>Magnoliopsida</taxon>
        <taxon>eudicotyledons</taxon>
        <taxon>Gunneridae</taxon>
        <taxon>Pentapetalae</taxon>
        <taxon>rosids</taxon>
        <taxon>fabids</taxon>
        <taxon>Malpighiales</taxon>
        <taxon>Euphorbiaceae</taxon>
        <taxon>Crotonoideae</taxon>
        <taxon>Jatropheae</taxon>
        <taxon>Jatropha</taxon>
    </lineage>
</organism>
<dbReference type="GO" id="GO:0005524">
    <property type="term" value="F:ATP binding"/>
    <property type="evidence" value="ECO:0007669"/>
    <property type="project" value="InterPro"/>
</dbReference>
<dbReference type="GO" id="GO:0004672">
    <property type="term" value="F:protein kinase activity"/>
    <property type="evidence" value="ECO:0007669"/>
    <property type="project" value="InterPro"/>
</dbReference>